<keyword evidence="6" id="KW-1185">Reference proteome</keyword>
<dbReference type="Pfam" id="PF01022">
    <property type="entry name" value="HTH_5"/>
    <property type="match status" value="1"/>
</dbReference>
<dbReference type="PROSITE" id="PS50987">
    <property type="entry name" value="HTH_ARSR_2"/>
    <property type="match status" value="1"/>
</dbReference>
<protein>
    <submittedName>
        <fullName evidence="5">Metalloregulator ArsR/SmtB family transcription factor</fullName>
    </submittedName>
</protein>
<dbReference type="InterPro" id="IPR018334">
    <property type="entry name" value="ArsR_HTH"/>
</dbReference>
<dbReference type="PROSITE" id="PS00846">
    <property type="entry name" value="HTH_ARSR_1"/>
    <property type="match status" value="1"/>
</dbReference>
<dbReference type="InterPro" id="IPR036390">
    <property type="entry name" value="WH_DNA-bd_sf"/>
</dbReference>
<dbReference type="PANTHER" id="PTHR33154:SF18">
    <property type="entry name" value="ARSENICAL RESISTANCE OPERON REPRESSOR"/>
    <property type="match status" value="1"/>
</dbReference>
<dbReference type="RefSeq" id="WP_266000251.1">
    <property type="nucleotide sequence ID" value="NZ_JAPJDN010000039.1"/>
</dbReference>
<dbReference type="InterPro" id="IPR051081">
    <property type="entry name" value="HTH_MetalResp_TranReg"/>
</dbReference>
<feature type="domain" description="HTH arsR-type" evidence="4">
    <location>
        <begin position="21"/>
        <end position="118"/>
    </location>
</feature>
<evidence type="ECO:0000256" key="3">
    <source>
        <dbReference type="ARBA" id="ARBA00023163"/>
    </source>
</evidence>
<proteinExistence type="predicted"/>
<dbReference type="InterPro" id="IPR001845">
    <property type="entry name" value="HTH_ArsR_DNA-bd_dom"/>
</dbReference>
<gene>
    <name evidence="5" type="ORF">ORI27_27370</name>
</gene>
<dbReference type="CDD" id="cd00090">
    <property type="entry name" value="HTH_ARSR"/>
    <property type="match status" value="1"/>
</dbReference>
<name>A0ABT3SNJ4_9MYCO</name>
<evidence type="ECO:0000313" key="5">
    <source>
        <dbReference type="EMBL" id="MCX2940420.1"/>
    </source>
</evidence>
<organism evidence="5 6">
    <name type="scientific">Mycobacterium pinniadriaticum</name>
    <dbReference type="NCBI Taxonomy" id="2994102"/>
    <lineage>
        <taxon>Bacteria</taxon>
        <taxon>Bacillati</taxon>
        <taxon>Actinomycetota</taxon>
        <taxon>Actinomycetes</taxon>
        <taxon>Mycobacteriales</taxon>
        <taxon>Mycobacteriaceae</taxon>
        <taxon>Mycobacterium</taxon>
    </lineage>
</organism>
<keyword evidence="1" id="KW-0805">Transcription regulation</keyword>
<evidence type="ECO:0000313" key="6">
    <source>
        <dbReference type="Proteomes" id="UP001300745"/>
    </source>
</evidence>
<dbReference type="Gene3D" id="1.10.10.10">
    <property type="entry name" value="Winged helix-like DNA-binding domain superfamily/Winged helix DNA-binding domain"/>
    <property type="match status" value="1"/>
</dbReference>
<comment type="caution">
    <text evidence="5">The sequence shown here is derived from an EMBL/GenBank/DDBJ whole genome shotgun (WGS) entry which is preliminary data.</text>
</comment>
<dbReference type="InterPro" id="IPR011991">
    <property type="entry name" value="ArsR-like_HTH"/>
</dbReference>
<dbReference type="PRINTS" id="PR00778">
    <property type="entry name" value="HTHARSR"/>
</dbReference>
<dbReference type="PANTHER" id="PTHR33154">
    <property type="entry name" value="TRANSCRIPTIONAL REGULATOR, ARSR FAMILY"/>
    <property type="match status" value="1"/>
</dbReference>
<evidence type="ECO:0000256" key="2">
    <source>
        <dbReference type="ARBA" id="ARBA00023125"/>
    </source>
</evidence>
<evidence type="ECO:0000256" key="1">
    <source>
        <dbReference type="ARBA" id="ARBA00023015"/>
    </source>
</evidence>
<accession>A0ABT3SNJ4</accession>
<evidence type="ECO:0000259" key="4">
    <source>
        <dbReference type="PROSITE" id="PS50987"/>
    </source>
</evidence>
<reference evidence="5 6" key="1">
    <citation type="submission" date="2022-11" db="EMBL/GenBank/DDBJ databases">
        <title>Mycobacterium sp. nov.</title>
        <authorList>
            <person name="Papic B."/>
            <person name="Spicic S."/>
            <person name="Duvnjak S."/>
        </authorList>
    </citation>
    <scope>NUCLEOTIDE SEQUENCE [LARGE SCALE GENOMIC DNA]</scope>
    <source>
        <strain evidence="5 6">CVI_P4</strain>
    </source>
</reference>
<dbReference type="SUPFAM" id="SSF46785">
    <property type="entry name" value="Winged helix' DNA-binding domain"/>
    <property type="match status" value="1"/>
</dbReference>
<keyword evidence="3" id="KW-0804">Transcription</keyword>
<dbReference type="EMBL" id="JAPJDO010000039">
    <property type="protein sequence ID" value="MCX2940420.1"/>
    <property type="molecule type" value="Genomic_DNA"/>
</dbReference>
<dbReference type="InterPro" id="IPR036388">
    <property type="entry name" value="WH-like_DNA-bd_sf"/>
</dbReference>
<keyword evidence="2" id="KW-0238">DNA-binding</keyword>
<dbReference type="NCBIfam" id="NF033788">
    <property type="entry name" value="HTH_metalloreg"/>
    <property type="match status" value="1"/>
</dbReference>
<dbReference type="Proteomes" id="UP001300745">
    <property type="component" value="Unassembled WGS sequence"/>
</dbReference>
<dbReference type="SMART" id="SM00418">
    <property type="entry name" value="HTH_ARSR"/>
    <property type="match status" value="1"/>
</dbReference>
<sequence>MSAAPPSPAEPCCPPLAYQPLGSDWASELARMFKALGDPVRLRILSLIASHKGGRCCVCDITPAFDLSQPTISHHLRALRDAGLVDCERRGTWVYYWVIPAALAQLSTVLALDITSSTPPDSLERTCR</sequence>